<feature type="region of interest" description="Disordered" evidence="1">
    <location>
        <begin position="1"/>
        <end position="28"/>
    </location>
</feature>
<comment type="caution">
    <text evidence="3">The sequence shown here is derived from an EMBL/GenBank/DDBJ whole genome shotgun (WGS) entry which is preliminary data.</text>
</comment>
<feature type="compositionally biased region" description="Basic and acidic residues" evidence="1">
    <location>
        <begin position="435"/>
        <end position="456"/>
    </location>
</feature>
<dbReference type="PANTHER" id="PTHR33112:SF16">
    <property type="entry name" value="HETEROKARYON INCOMPATIBILITY DOMAIN-CONTAINING PROTEIN"/>
    <property type="match status" value="1"/>
</dbReference>
<dbReference type="Proteomes" id="UP000078237">
    <property type="component" value="Unassembled WGS sequence"/>
</dbReference>
<reference evidence="3 4" key="1">
    <citation type="journal article" date="2016" name="Genome Announc.">
        <title>Genome Sequence of Madurella mycetomatis mm55, Isolated from a Human Mycetoma Case in Sudan.</title>
        <authorList>
            <person name="Smit S."/>
            <person name="Derks M.F."/>
            <person name="Bervoets S."/>
            <person name="Fahal A."/>
            <person name="van Leeuwen W."/>
            <person name="van Belkum A."/>
            <person name="van de Sande W.W."/>
        </authorList>
    </citation>
    <scope>NUCLEOTIDE SEQUENCE [LARGE SCALE GENOMIC DNA]</scope>
    <source>
        <strain evidence="4">mm55</strain>
    </source>
</reference>
<dbReference type="OrthoDB" id="5428863at2759"/>
<dbReference type="InterPro" id="IPR010730">
    <property type="entry name" value="HET"/>
</dbReference>
<dbReference type="VEuPathDB" id="FungiDB:MMYC01_206327"/>
<keyword evidence="4" id="KW-1185">Reference proteome</keyword>
<dbReference type="PANTHER" id="PTHR33112">
    <property type="entry name" value="DOMAIN PROTEIN, PUTATIVE-RELATED"/>
    <property type="match status" value="1"/>
</dbReference>
<evidence type="ECO:0000313" key="4">
    <source>
        <dbReference type="Proteomes" id="UP000078237"/>
    </source>
</evidence>
<dbReference type="AlphaFoldDB" id="A0A175W0C4"/>
<evidence type="ECO:0000313" key="3">
    <source>
        <dbReference type="EMBL" id="KXX77072.1"/>
    </source>
</evidence>
<name>A0A175W0C4_9PEZI</name>
<dbReference type="STRING" id="100816.A0A175W0C4"/>
<proteinExistence type="predicted"/>
<feature type="domain" description="Heterokaryon incompatibility" evidence="2">
    <location>
        <begin position="250"/>
        <end position="407"/>
    </location>
</feature>
<dbReference type="EMBL" id="LCTW02000178">
    <property type="protein sequence ID" value="KXX77072.1"/>
    <property type="molecule type" value="Genomic_DNA"/>
</dbReference>
<protein>
    <submittedName>
        <fullName evidence="3">Heterokaryon incompatibility protein 6, OR allele</fullName>
    </submittedName>
</protein>
<feature type="region of interest" description="Disordered" evidence="1">
    <location>
        <begin position="434"/>
        <end position="456"/>
    </location>
</feature>
<dbReference type="Pfam" id="PF06985">
    <property type="entry name" value="HET"/>
    <property type="match status" value="1"/>
</dbReference>
<feature type="compositionally biased region" description="Polar residues" evidence="1">
    <location>
        <begin position="1"/>
        <end position="14"/>
    </location>
</feature>
<sequence>MSEEGSSVQSSALSTPPMLSPGSEDQQKPLNPRLCEQCQAWDDVSTIKLYRLRARSLACWEESSRDTACLICRVIVDVVNTRFDRVPQPGSVHEGQAWLFEAAPSELLITVDEHLFWDVPGHYRTLEQLLDHNDGNVRVMMKLHIAHHRPKPLPLRGDDSPMHEHTRFHLTATPRFCLRYTSDTPPALESIERWEFPFFDVPLLRAWVEGCEDLHRGHCNDTHGIELPPEFRIVDIRSMRVIKPTNPISFVALSYLWEPQDGENSRAQLQQSNLKDLEKVGGLGRLQLPGVLSDALHLCAALGKWYLWVDRLCIVQDDARSKHGQISHMDKIYQSAALTIVAALNDRRGSGLPGFCGRPRNASVWDQVGWFGSIWPFAGFETHHSPRIMEGLVESSLWNRRGWTFQERLMSCRCLFITGTEVIFQCRSGYASEESSQHRDPSTEQAFHDLEEDRRPTWSEHCRMPGFRRDVPSESEHPSVSAIRPSLTSYFELVQDYTSRELSFKSDILNAFAGVGNALSKALGSRIVFGLPERYLPAALMWDYKGTPALEPEADGIPSWSWASAPQPARVRHYLTEHDVYLMHMMPDFGGSKYASLVLFHFQDPDRGFRELDVLGKWIDHEITMDELGGRAVLPAVDVGERYLNLHMLAKSFELGCDVTLTATQLWKECPHNPWQALARLTLDAESRRIASDFPGSLIFNTTVATLKASRPREVLEYSSSAAQVHNKDGRLVGWMHSTSEEWRDMLRNSEREWDFIVICGALADSRAHTMFQGDANYSGKRWIRTMWRLLVLAVERLSLKPYVARRKAVGYIKMHEWASCKPRWETVVLC</sequence>
<evidence type="ECO:0000256" key="1">
    <source>
        <dbReference type="SAM" id="MobiDB-lite"/>
    </source>
</evidence>
<organism evidence="3 4">
    <name type="scientific">Madurella mycetomatis</name>
    <dbReference type="NCBI Taxonomy" id="100816"/>
    <lineage>
        <taxon>Eukaryota</taxon>
        <taxon>Fungi</taxon>
        <taxon>Dikarya</taxon>
        <taxon>Ascomycota</taxon>
        <taxon>Pezizomycotina</taxon>
        <taxon>Sordariomycetes</taxon>
        <taxon>Sordariomycetidae</taxon>
        <taxon>Sordariales</taxon>
        <taxon>Sordariales incertae sedis</taxon>
        <taxon>Madurella</taxon>
    </lineage>
</organism>
<evidence type="ECO:0000259" key="2">
    <source>
        <dbReference type="Pfam" id="PF06985"/>
    </source>
</evidence>
<accession>A0A175W0C4</accession>
<gene>
    <name evidence="3" type="ORF">MMYC01_206327</name>
</gene>